<evidence type="ECO:0000256" key="12">
    <source>
        <dbReference type="PIRSR" id="PIRSR004803-3"/>
    </source>
</evidence>
<evidence type="ECO:0000313" key="14">
    <source>
        <dbReference type="EMBL" id="BDU77215.1"/>
    </source>
</evidence>
<dbReference type="Gene3D" id="3.40.50.10710">
    <property type="entry name" value="Metallo-hydrolase/oxidoreductase"/>
    <property type="match status" value="1"/>
</dbReference>
<dbReference type="InterPro" id="IPR041636">
    <property type="entry name" value="RNase_J_C"/>
</dbReference>
<dbReference type="AlphaFoldDB" id="A0AA48GX07"/>
<feature type="binding site" evidence="12">
    <location>
        <position position="402"/>
    </location>
    <ligand>
        <name>Zn(2+)</name>
        <dbReference type="ChEBI" id="CHEBI:29105"/>
        <label>1</label>
        <note>catalytic</note>
    </ligand>
</feature>
<name>A0AA48GX07_9BACT</name>
<evidence type="ECO:0000256" key="1">
    <source>
        <dbReference type="ARBA" id="ARBA00022490"/>
    </source>
</evidence>
<comment type="cofactor">
    <cofactor evidence="12">
        <name>Ca(2+)</name>
        <dbReference type="ChEBI" id="CHEBI:29108"/>
    </cofactor>
    <text evidence="12">Binds 1 Ca(2+) cation per subunit. Seen in 1 crystal structure, it is not clear if it is physiologically important.</text>
</comment>
<feature type="binding site" evidence="12">
    <location>
        <position position="456"/>
    </location>
    <ligand>
        <name>Ca(2+)</name>
        <dbReference type="ChEBI" id="CHEBI:29108"/>
    </ligand>
</feature>
<dbReference type="Pfam" id="PF07521">
    <property type="entry name" value="RMMBL"/>
    <property type="match status" value="1"/>
</dbReference>
<protein>
    <recommendedName>
        <fullName evidence="9">Ribonuclease J</fullName>
        <shortName evidence="9">RNase J</shortName>
        <ecNumber evidence="9">3.1.-.-</ecNumber>
    </recommendedName>
</protein>
<feature type="binding site" evidence="12">
    <location>
        <position position="175"/>
    </location>
    <ligand>
        <name>Zn(2+)</name>
        <dbReference type="ChEBI" id="CHEBI:29105"/>
        <label>1</label>
        <note>catalytic</note>
    </ligand>
</feature>
<dbReference type="RefSeq" id="WP_243332254.1">
    <property type="nucleotide sequence ID" value="NZ_AP027081.1"/>
</dbReference>
<dbReference type="PANTHER" id="PTHR43694">
    <property type="entry name" value="RIBONUCLEASE J"/>
    <property type="match status" value="1"/>
</dbReference>
<dbReference type="EC" id="3.1.-.-" evidence="9"/>
<dbReference type="KEGG" id="msea:METESE_21730"/>
<feature type="active site" description="Proton donor" evidence="10">
    <location>
        <position position="207"/>
    </location>
</feature>
<evidence type="ECO:0000256" key="2">
    <source>
        <dbReference type="ARBA" id="ARBA00022722"/>
    </source>
</evidence>
<keyword evidence="2 9" id="KW-0540">Nuclease</keyword>
<evidence type="ECO:0000313" key="15">
    <source>
        <dbReference type="Proteomes" id="UP001228113"/>
    </source>
</evidence>
<comment type="subunit">
    <text evidence="9">Homodimer, may be a subunit of the RNA degradosome.</text>
</comment>
<evidence type="ECO:0000256" key="4">
    <source>
        <dbReference type="ARBA" id="ARBA00022759"/>
    </source>
</evidence>
<feature type="active site" description="Proton acceptor" evidence="10">
    <location>
        <position position="380"/>
    </location>
</feature>
<feature type="binding site" evidence="12">
    <location>
        <position position="90"/>
    </location>
    <ligand>
        <name>Zn(2+)</name>
        <dbReference type="ChEBI" id="CHEBI:29105"/>
        <label>1</label>
        <note>catalytic</note>
    </ligand>
</feature>
<comment type="cofactor">
    <cofactor evidence="12">
        <name>Zn(2+)</name>
        <dbReference type="ChEBI" id="CHEBI:29105"/>
    </cofactor>
    <text evidence="12">Binds 2 Zn(2+) ions per subunit. It is not clear if Zn(2+) or Mg(2+) is physiologically important.</text>
</comment>
<dbReference type="InterPro" id="IPR036866">
    <property type="entry name" value="RibonucZ/Hydroxyglut_hydro"/>
</dbReference>
<dbReference type="GO" id="GO:0004534">
    <property type="term" value="F:5'-3' RNA exonuclease activity"/>
    <property type="evidence" value="ECO:0007669"/>
    <property type="project" value="UniProtKB-UniRule"/>
</dbReference>
<evidence type="ECO:0000256" key="3">
    <source>
        <dbReference type="ARBA" id="ARBA00022723"/>
    </source>
</evidence>
<keyword evidence="8 9" id="KW-0694">RNA-binding</keyword>
<dbReference type="Gene3D" id="3.60.15.10">
    <property type="entry name" value="Ribonuclease Z/Hydroxyacylglutathione hydrolase-like"/>
    <property type="match status" value="1"/>
</dbReference>
<keyword evidence="5 9" id="KW-0378">Hydrolase</keyword>
<keyword evidence="7 9" id="KW-0269">Exonuclease</keyword>
<comment type="caution">
    <text evidence="9">Lacks conserved residue(s) required for the propagation of feature annotation.</text>
</comment>
<feature type="binding site" evidence="11">
    <location>
        <begin position="244"/>
        <end position="246"/>
    </location>
    <ligand>
        <name>substrate</name>
    </ligand>
</feature>
<evidence type="ECO:0000256" key="10">
    <source>
        <dbReference type="PIRSR" id="PIRSR004803-1"/>
    </source>
</evidence>
<dbReference type="GO" id="GO:0003723">
    <property type="term" value="F:RNA binding"/>
    <property type="evidence" value="ECO:0007669"/>
    <property type="project" value="UniProtKB-UniRule"/>
</dbReference>
<dbReference type="GO" id="GO:0004521">
    <property type="term" value="F:RNA endonuclease activity"/>
    <property type="evidence" value="ECO:0007669"/>
    <property type="project" value="UniProtKB-UniRule"/>
</dbReference>
<keyword evidence="12" id="KW-0106">Calcium</keyword>
<keyword evidence="3 12" id="KW-0479">Metal-binding</keyword>
<evidence type="ECO:0000256" key="9">
    <source>
        <dbReference type="HAMAP-Rule" id="MF_01491"/>
    </source>
</evidence>
<dbReference type="InterPro" id="IPR011108">
    <property type="entry name" value="RMMBL"/>
</dbReference>
<dbReference type="Pfam" id="PF22505">
    <property type="entry name" value="RNase_J_b_CASP"/>
    <property type="match status" value="1"/>
</dbReference>
<dbReference type="HAMAP" id="MF_01491">
    <property type="entry name" value="RNase_J_bact"/>
    <property type="match status" value="1"/>
</dbReference>
<dbReference type="SMART" id="SM00849">
    <property type="entry name" value="Lactamase_B"/>
    <property type="match status" value="1"/>
</dbReference>
<dbReference type="GO" id="GO:0008270">
    <property type="term" value="F:zinc ion binding"/>
    <property type="evidence" value="ECO:0007669"/>
    <property type="project" value="InterPro"/>
</dbReference>
<dbReference type="PIRSF" id="PIRSF004803">
    <property type="entry name" value="RnjA"/>
    <property type="match status" value="1"/>
</dbReference>
<feature type="binding site" evidence="12">
    <location>
        <position position="153"/>
    </location>
    <ligand>
        <name>Zn(2+)</name>
        <dbReference type="ChEBI" id="CHEBI:29105"/>
        <label>1</label>
        <note>catalytic</note>
    </ligand>
</feature>
<keyword evidence="6 12" id="KW-0862">Zinc</keyword>
<keyword evidence="9" id="KW-0698">rRNA processing</keyword>
<feature type="binding site" evidence="12">
    <location>
        <position position="89"/>
    </location>
    <ligand>
        <name>Zn(2+)</name>
        <dbReference type="ChEBI" id="CHEBI:29105"/>
        <label>1</label>
        <note>catalytic</note>
    </ligand>
</feature>
<feature type="binding site" evidence="11">
    <location>
        <begin position="376"/>
        <end position="380"/>
    </location>
    <ligand>
        <name>substrate</name>
    </ligand>
</feature>
<keyword evidence="4 9" id="KW-0255">Endonuclease</keyword>
<dbReference type="SUPFAM" id="SSF56281">
    <property type="entry name" value="Metallo-hydrolase/oxidoreductase"/>
    <property type="match status" value="1"/>
</dbReference>
<dbReference type="PANTHER" id="PTHR43694:SF1">
    <property type="entry name" value="RIBONUCLEASE J"/>
    <property type="match status" value="1"/>
</dbReference>
<dbReference type="CDD" id="cd07714">
    <property type="entry name" value="RNaseJ_MBL-fold"/>
    <property type="match status" value="1"/>
</dbReference>
<evidence type="ECO:0000256" key="5">
    <source>
        <dbReference type="ARBA" id="ARBA00022801"/>
    </source>
</evidence>
<dbReference type="GO" id="GO:0005737">
    <property type="term" value="C:cytoplasm"/>
    <property type="evidence" value="ECO:0007669"/>
    <property type="project" value="UniProtKB-SubCell"/>
</dbReference>
<dbReference type="Gene3D" id="3.10.20.580">
    <property type="match status" value="1"/>
</dbReference>
<dbReference type="InterPro" id="IPR030854">
    <property type="entry name" value="RNase_J_bac"/>
</dbReference>
<evidence type="ECO:0000256" key="8">
    <source>
        <dbReference type="ARBA" id="ARBA00022884"/>
    </source>
</evidence>
<dbReference type="Pfam" id="PF00753">
    <property type="entry name" value="Lactamase_B"/>
    <property type="match status" value="1"/>
</dbReference>
<dbReference type="InterPro" id="IPR042173">
    <property type="entry name" value="RNase_J_2"/>
</dbReference>
<gene>
    <name evidence="9 14" type="primary">rnj</name>
    <name evidence="14" type="ORF">METESE_21730</name>
</gene>
<feature type="binding site" evidence="12">
    <location>
        <position position="85"/>
    </location>
    <ligand>
        <name>Zn(2+)</name>
        <dbReference type="ChEBI" id="CHEBI:29105"/>
        <label>1</label>
        <note>catalytic</note>
    </ligand>
</feature>
<dbReference type="NCBIfam" id="TIGR00649">
    <property type="entry name" value="MG423"/>
    <property type="match status" value="1"/>
</dbReference>
<feature type="binding site" evidence="12">
    <location>
        <position position="87"/>
    </location>
    <ligand>
        <name>Zn(2+)</name>
        <dbReference type="ChEBI" id="CHEBI:29105"/>
        <label>1</label>
        <note>catalytic</note>
    </ligand>
</feature>
<comment type="subcellular location">
    <subcellularLocation>
        <location evidence="9">Cytoplasm</location>
    </subcellularLocation>
</comment>
<dbReference type="InterPro" id="IPR055132">
    <property type="entry name" value="RNase_J_b_CASP"/>
</dbReference>
<dbReference type="Proteomes" id="UP001228113">
    <property type="component" value="Chromosome"/>
</dbReference>
<evidence type="ECO:0000259" key="13">
    <source>
        <dbReference type="SMART" id="SM00849"/>
    </source>
</evidence>
<dbReference type="GO" id="GO:0006364">
    <property type="term" value="P:rRNA processing"/>
    <property type="evidence" value="ECO:0007669"/>
    <property type="project" value="UniProtKB-UniRule"/>
</dbReference>
<keyword evidence="1 9" id="KW-0963">Cytoplasm</keyword>
<proteinExistence type="inferred from homology"/>
<organism evidence="14 15">
    <name type="scientific">Mesoterricola sediminis</name>
    <dbReference type="NCBI Taxonomy" id="2927980"/>
    <lineage>
        <taxon>Bacteria</taxon>
        <taxon>Pseudomonadati</taxon>
        <taxon>Acidobacteriota</taxon>
        <taxon>Holophagae</taxon>
        <taxon>Holophagales</taxon>
        <taxon>Holophagaceae</taxon>
        <taxon>Mesoterricola</taxon>
    </lineage>
</organism>
<feature type="binding site" evidence="12">
    <location>
        <position position="62"/>
    </location>
    <ligand>
        <name>Ca(2+)</name>
        <dbReference type="ChEBI" id="CHEBI:29108"/>
    </ligand>
</feature>
<feature type="domain" description="Metallo-beta-lactamase" evidence="13">
    <location>
        <begin position="32"/>
        <end position="227"/>
    </location>
</feature>
<keyword evidence="15" id="KW-1185">Reference proteome</keyword>
<evidence type="ECO:0000256" key="6">
    <source>
        <dbReference type="ARBA" id="ARBA00022833"/>
    </source>
</evidence>
<dbReference type="EMBL" id="AP027081">
    <property type="protein sequence ID" value="BDU77215.1"/>
    <property type="molecule type" value="Genomic_DNA"/>
</dbReference>
<evidence type="ECO:0000256" key="7">
    <source>
        <dbReference type="ARBA" id="ARBA00022839"/>
    </source>
</evidence>
<comment type="function">
    <text evidence="9">An RNase that has 5'-3' exonuclease and possibly endonuclease activity. Involved in maturation of rRNA and in some organisms also mRNA maturation and/or decay.</text>
</comment>
<dbReference type="InterPro" id="IPR001279">
    <property type="entry name" value="Metallo-B-lactamas"/>
</dbReference>
<feature type="binding site" evidence="12">
    <location>
        <position position="60"/>
    </location>
    <ligand>
        <name>Ca(2+)</name>
        <dbReference type="ChEBI" id="CHEBI:29108"/>
    </ligand>
</feature>
<evidence type="ECO:0000256" key="11">
    <source>
        <dbReference type="PIRSR" id="PIRSR004803-2"/>
    </source>
</evidence>
<reference evidence="14" key="1">
    <citation type="journal article" date="2023" name="Int. J. Syst. Evol. Microbiol.">
        <title>Mesoterricola silvestris gen. nov., sp. nov., Mesoterricola sediminis sp. nov., Geothrix oryzae sp. nov., Geothrix edaphica sp. nov., Geothrix rubra sp. nov., and Geothrix limicola sp. nov., six novel members of Acidobacteriota isolated from soils.</title>
        <authorList>
            <person name="Itoh H."/>
            <person name="Sugisawa Y."/>
            <person name="Mise K."/>
            <person name="Xu Z."/>
            <person name="Kuniyasu M."/>
            <person name="Ushijima N."/>
            <person name="Kawano K."/>
            <person name="Kobayashi E."/>
            <person name="Shiratori Y."/>
            <person name="Masuda Y."/>
            <person name="Senoo K."/>
        </authorList>
    </citation>
    <scope>NUCLEOTIDE SEQUENCE</scope>
    <source>
        <strain evidence="14">W786</strain>
    </source>
</reference>
<comment type="similarity">
    <text evidence="9">Belongs to the metallo-beta-lactamase superfamily. RNA-metabolizing metallo-beta-lactamase-like family. Bacterial RNase J subfamily.</text>
</comment>
<accession>A0AA48GX07</accession>
<dbReference type="Pfam" id="PF17770">
    <property type="entry name" value="RNase_J_C"/>
    <property type="match status" value="1"/>
</dbReference>
<sequence length="572" mass="63025">MNHTFPPFEAWQTPPAKDELRVIPIGGLGEFGMNAMVVHTARTLLLVDCGQLFPSEDQPGIDAVIPDFAYLEPFADKVKAVLLTHGHEDHIGALPYFLERWPVPVYGSAFTMALVESKLREHGLWEPSRMHVVEDFERVDIGGIGAEWIPVTHSIPDACAIALHTPWGTMVHTGDYKLDPTPVDGRLTGTARLRELGDKGVAVLLSDSTNVLAVKPTPSEEVCREGLRDAMRLTPGKLFVATFSSNIHRIQILLDLAYEEDRRVCVMGRSMERNIAAARALKRLALPDDLFIEPKEVSLFPPRQVMVLCTGSQGEDMSALNRIVKGEVKGVKILDGDRLVLSSRAIPGNEVSISRILDQAARLGAETTTDGLGTVHATGHGHRPDAAEMIRMVRPRVMAPVHGTYRNLKVHGQLAESLGWPRERILLLDGGECLRLFKDGRAECAGSVPVGKCFVDQGVDHRVDARVIHDRLILQEDGIVIATLVVDPDTGDLAAEPSILSRGFVVLNDDQAYSELLRATVANAYAEAPREIRKDRDLLVEFLRQNLRRTIRKTTQTRPVVVPVILEAKAPE</sequence>
<dbReference type="InterPro" id="IPR004613">
    <property type="entry name" value="RNase_J"/>
</dbReference>